<accession>A0A6C0HCV5</accession>
<protein>
    <submittedName>
        <fullName evidence="1">Uncharacterized protein</fullName>
    </submittedName>
</protein>
<sequence length="169" mass="18778">MGRIGLDATDNTQRNLYNTRFANYMLSDFFSDKTTDSQVKFATSHPTLMVSGTGIAGSVIDAHSFLTLKTEAERPLEKLTLFQRPFATVPYLGRGSCDPALESQLQQGEIVSDKKSVSTIMEQSFSNYAMYPTDSQMEERVKNPAFNVQEAALDGWVRGGSSTRHYGEK</sequence>
<name>A0A6C0HCV5_9ZZZZ</name>
<evidence type="ECO:0000313" key="1">
    <source>
        <dbReference type="EMBL" id="QHT77975.1"/>
    </source>
</evidence>
<organism evidence="1">
    <name type="scientific">viral metagenome</name>
    <dbReference type="NCBI Taxonomy" id="1070528"/>
    <lineage>
        <taxon>unclassified sequences</taxon>
        <taxon>metagenomes</taxon>
        <taxon>organismal metagenomes</taxon>
    </lineage>
</organism>
<dbReference type="EMBL" id="MN739924">
    <property type="protein sequence ID" value="QHT77975.1"/>
    <property type="molecule type" value="Genomic_DNA"/>
</dbReference>
<dbReference type="AlphaFoldDB" id="A0A6C0HCV5"/>
<proteinExistence type="predicted"/>
<reference evidence="1" key="1">
    <citation type="journal article" date="2020" name="Nature">
        <title>Giant virus diversity and host interactions through global metagenomics.</title>
        <authorList>
            <person name="Schulz F."/>
            <person name="Roux S."/>
            <person name="Paez-Espino D."/>
            <person name="Jungbluth S."/>
            <person name="Walsh D.A."/>
            <person name="Denef V.J."/>
            <person name="McMahon K.D."/>
            <person name="Konstantinidis K.T."/>
            <person name="Eloe-Fadrosh E.A."/>
            <person name="Kyrpides N.C."/>
            <person name="Woyke T."/>
        </authorList>
    </citation>
    <scope>NUCLEOTIDE SEQUENCE</scope>
    <source>
        <strain evidence="1">GVMAG-M-3300023179-90</strain>
    </source>
</reference>